<dbReference type="RefSeq" id="WP_319158201.1">
    <property type="nucleotide sequence ID" value="NZ_CP138359.1"/>
</dbReference>
<dbReference type="InterPro" id="IPR019251">
    <property type="entry name" value="DUF2231_TM"/>
</dbReference>
<gene>
    <name evidence="4" type="ORF">SANBI_000259</name>
</gene>
<keyword evidence="2" id="KW-1133">Transmembrane helix</keyword>
<evidence type="ECO:0000256" key="2">
    <source>
        <dbReference type="SAM" id="Phobius"/>
    </source>
</evidence>
<proteinExistence type="predicted"/>
<organism evidence="4 5">
    <name type="scientific">Sanguibacter biliveldensis</name>
    <dbReference type="NCBI Taxonomy" id="3030830"/>
    <lineage>
        <taxon>Bacteria</taxon>
        <taxon>Bacillati</taxon>
        <taxon>Actinomycetota</taxon>
        <taxon>Actinomycetes</taxon>
        <taxon>Micrococcales</taxon>
        <taxon>Sanguibacteraceae</taxon>
        <taxon>Sanguibacter</taxon>
    </lineage>
</organism>
<feature type="domain" description="DUF2231" evidence="3">
    <location>
        <begin position="73"/>
        <end position="191"/>
    </location>
</feature>
<keyword evidence="5" id="KW-1185">Reference proteome</keyword>
<dbReference type="EMBL" id="CP138359">
    <property type="protein sequence ID" value="WPF82648.1"/>
    <property type="molecule type" value="Genomic_DNA"/>
</dbReference>
<dbReference type="AlphaFoldDB" id="A0AAF0Z9J9"/>
<evidence type="ECO:0000313" key="5">
    <source>
        <dbReference type="Proteomes" id="UP001304340"/>
    </source>
</evidence>
<feature type="region of interest" description="Disordered" evidence="1">
    <location>
        <begin position="1"/>
        <end position="23"/>
    </location>
</feature>
<evidence type="ECO:0000259" key="3">
    <source>
        <dbReference type="Pfam" id="PF09990"/>
    </source>
</evidence>
<keyword evidence="2" id="KW-0472">Membrane</keyword>
<dbReference type="Proteomes" id="UP001304340">
    <property type="component" value="Chromosome"/>
</dbReference>
<protein>
    <recommendedName>
        <fullName evidence="3">DUF2231 domain-containing protein</fullName>
    </recommendedName>
</protein>
<keyword evidence="2" id="KW-0812">Transmembrane</keyword>
<evidence type="ECO:0000256" key="1">
    <source>
        <dbReference type="SAM" id="MobiDB-lite"/>
    </source>
</evidence>
<sequence>MTDDANATDARHRQDGGAPPFNHDDAVSPLLGVAWALEENEALDGPADLARPWAQRLTAGPLRRAALQGVWLGHALHPVMSDLPIGFWTSATTLDVLQGEKSAKAADALVALGIATAVPTALSGWADWGSAPKKTQRVGVVHAAANATALTLYTASLVQRRRGKRTSGVLLGLVAGGALGVGGFLGGHMTVASA</sequence>
<feature type="transmembrane region" description="Helical" evidence="2">
    <location>
        <begin position="170"/>
        <end position="191"/>
    </location>
</feature>
<evidence type="ECO:0000313" key="4">
    <source>
        <dbReference type="EMBL" id="WPF82648.1"/>
    </source>
</evidence>
<dbReference type="KEGG" id="sbil:SANBI_000259"/>
<accession>A0AAF0Z9J9</accession>
<name>A0AAF0Z9J9_9MICO</name>
<reference evidence="5" key="1">
    <citation type="submission" date="2023-11" db="EMBL/GenBank/DDBJ databases">
        <authorList>
            <person name="Helweg L.P."/>
            <person name="Kiel A."/>
            <person name="Hitz F."/>
            <person name="Ruckert-Reed C."/>
            <person name="Busche T."/>
            <person name="Kaltschmidt B."/>
            <person name="Kaltschmidt C."/>
        </authorList>
    </citation>
    <scope>NUCLEOTIDE SEQUENCE [LARGE SCALE GENOMIC DNA]</scope>
    <source>
        <strain evidence="5">4.1</strain>
    </source>
</reference>
<dbReference type="Pfam" id="PF09990">
    <property type="entry name" value="DUF2231"/>
    <property type="match status" value="1"/>
</dbReference>